<dbReference type="AlphaFoldDB" id="A0A087TPK3"/>
<evidence type="ECO:0000313" key="2">
    <source>
        <dbReference type="EMBL" id="KFM67042.1"/>
    </source>
</evidence>
<feature type="region of interest" description="Disordered" evidence="1">
    <location>
        <begin position="20"/>
        <end position="55"/>
    </location>
</feature>
<sequence>MWRLYRKTIFPRWHVHKQKPVENKNASAASPKIPVLSPSTHQKNHSDDRFKRKQHANNQDGKFWDDLQFRCNVFGSSLLETAGFLGTAAAVFLNIHQKRLKSIFDYKTLEPNCIFSRYVLATPHSVGSIKSISLSDHKSNTSPIASNSEEPKDEKVYHNLDVLEDLRKLPLQYAAALENSAGFSCVNESGRKAFRHFQAAARLGSSQGFYNLGLCYELGKGTRVNLNRAAFCYKKAAMKGHGLAAFNLAVYFLKGIGGLPVDIEAAKLLLTAAAEKGVPEAQLYLGLECLEDENFSDAYLIFQNMANNNILDGKYYLGLCYENGWGVQRNEKVAAEIFSQCAILGHSKAILRLGNYFEKGQGGCELDYQFSLALYQILADKGDEEGLTAVTKLKPKIQNSATAVCTKTSNRVDRNNMHISTSFPELTSKKSSDSSFSTDPLPPYLNIIPPFIHRKVTTVHEVNKKLFYIGDDKPNVNFSVSLRSSIQSNIHLAVSAET</sequence>
<keyword evidence="3" id="KW-1185">Reference proteome</keyword>
<dbReference type="PANTHER" id="PTHR45011">
    <property type="entry name" value="DAP3-BINDING CELL DEATH ENHANCER 1"/>
    <property type="match status" value="1"/>
</dbReference>
<dbReference type="PANTHER" id="PTHR45011:SF1">
    <property type="entry name" value="DAP3-BINDING CELL DEATH ENHANCER 1"/>
    <property type="match status" value="1"/>
</dbReference>
<dbReference type="InterPro" id="IPR006597">
    <property type="entry name" value="Sel1-like"/>
</dbReference>
<dbReference type="SUPFAM" id="SSF81901">
    <property type="entry name" value="HCP-like"/>
    <property type="match status" value="2"/>
</dbReference>
<dbReference type="Proteomes" id="UP000054359">
    <property type="component" value="Unassembled WGS sequence"/>
</dbReference>
<dbReference type="SMART" id="SM00671">
    <property type="entry name" value="SEL1"/>
    <property type="match status" value="5"/>
</dbReference>
<proteinExistence type="predicted"/>
<accession>A0A087TPK3</accession>
<protein>
    <submittedName>
        <fullName evidence="2">Death ligand signal enhancer</fullName>
    </submittedName>
</protein>
<evidence type="ECO:0000256" key="1">
    <source>
        <dbReference type="SAM" id="MobiDB-lite"/>
    </source>
</evidence>
<reference evidence="2 3" key="1">
    <citation type="submission" date="2013-11" db="EMBL/GenBank/DDBJ databases">
        <title>Genome sequencing of Stegodyphus mimosarum.</title>
        <authorList>
            <person name="Bechsgaard J."/>
        </authorList>
    </citation>
    <scope>NUCLEOTIDE SEQUENCE [LARGE SCALE GENOMIC DNA]</scope>
</reference>
<name>A0A087TPK3_STEMI</name>
<dbReference type="InterPro" id="IPR052748">
    <property type="entry name" value="ISR_Activator"/>
</dbReference>
<feature type="non-terminal residue" evidence="2">
    <location>
        <position position="498"/>
    </location>
</feature>
<dbReference type="OMA" id="HEIAMEY"/>
<dbReference type="STRING" id="407821.A0A087TPK3"/>
<gene>
    <name evidence="2" type="ORF">X975_03163</name>
</gene>
<dbReference type="Pfam" id="PF08238">
    <property type="entry name" value="Sel1"/>
    <property type="match status" value="5"/>
</dbReference>
<evidence type="ECO:0000313" key="3">
    <source>
        <dbReference type="Proteomes" id="UP000054359"/>
    </source>
</evidence>
<dbReference type="InterPro" id="IPR011990">
    <property type="entry name" value="TPR-like_helical_dom_sf"/>
</dbReference>
<dbReference type="EMBL" id="KK116199">
    <property type="protein sequence ID" value="KFM67042.1"/>
    <property type="molecule type" value="Genomic_DNA"/>
</dbReference>
<organism evidence="2 3">
    <name type="scientific">Stegodyphus mimosarum</name>
    <name type="common">African social velvet spider</name>
    <dbReference type="NCBI Taxonomy" id="407821"/>
    <lineage>
        <taxon>Eukaryota</taxon>
        <taxon>Metazoa</taxon>
        <taxon>Ecdysozoa</taxon>
        <taxon>Arthropoda</taxon>
        <taxon>Chelicerata</taxon>
        <taxon>Arachnida</taxon>
        <taxon>Araneae</taxon>
        <taxon>Araneomorphae</taxon>
        <taxon>Entelegynae</taxon>
        <taxon>Eresoidea</taxon>
        <taxon>Eresidae</taxon>
        <taxon>Stegodyphus</taxon>
    </lineage>
</organism>
<dbReference type="Gene3D" id="1.25.40.10">
    <property type="entry name" value="Tetratricopeptide repeat domain"/>
    <property type="match status" value="2"/>
</dbReference>
<dbReference type="OrthoDB" id="2384430at2759"/>